<protein>
    <submittedName>
        <fullName evidence="2">ATP synthase protein I</fullName>
    </submittedName>
</protein>
<feature type="transmembrane region" description="Helical" evidence="1">
    <location>
        <begin position="58"/>
        <end position="79"/>
    </location>
</feature>
<evidence type="ECO:0000256" key="1">
    <source>
        <dbReference type="SAM" id="Phobius"/>
    </source>
</evidence>
<reference evidence="3" key="1">
    <citation type="journal article" date="2013" name="Genome Announc.">
        <title>Draft Genome Sequence of the Dimorphic Prosthecate Bacterium Brevundimonas abyssalis TAR-001T.</title>
        <authorList>
            <person name="Tsubouchi T."/>
            <person name="Nishi S."/>
            <person name="Usui K."/>
            <person name="Shimane Y."/>
            <person name="Takaki Y."/>
            <person name="Maruyama T."/>
            <person name="Hatada Y."/>
        </authorList>
    </citation>
    <scope>NUCLEOTIDE SEQUENCE [LARGE SCALE GENOMIC DNA]</scope>
    <source>
        <strain evidence="3">TAR-001</strain>
    </source>
</reference>
<dbReference type="InterPro" id="IPR032820">
    <property type="entry name" value="ATPase_put"/>
</dbReference>
<dbReference type="AlphaFoldDB" id="A0A8E0TSK6"/>
<keyword evidence="1" id="KW-1133">Transmembrane helix</keyword>
<evidence type="ECO:0000313" key="3">
    <source>
        <dbReference type="Proteomes" id="UP000016569"/>
    </source>
</evidence>
<keyword evidence="1" id="KW-0472">Membrane</keyword>
<name>A0A8E0TSK6_9CAUL</name>
<comment type="caution">
    <text evidence="2">The sequence shown here is derived from an EMBL/GenBank/DDBJ whole genome shotgun (WGS) entry which is preliminary data.</text>
</comment>
<feature type="transmembrane region" description="Helical" evidence="1">
    <location>
        <begin position="34"/>
        <end position="52"/>
    </location>
</feature>
<sequence>MIKRLNVEAESLQARATPKPPEYGGAAVGYGYRLMAEMIGGVLVGLALGWGFDLLVGSAPWGMIVGVLVGFGVSIWMAVTSAKKLSARALKEFGPPRDLPDEPDEDDDR</sequence>
<dbReference type="Proteomes" id="UP000016569">
    <property type="component" value="Unassembled WGS sequence"/>
</dbReference>
<dbReference type="EMBL" id="BATC01000089">
    <property type="protein sequence ID" value="GAD60577.1"/>
    <property type="molecule type" value="Genomic_DNA"/>
</dbReference>
<proteinExistence type="predicted"/>
<organism evidence="2 3">
    <name type="scientific">Brevundimonas abyssalis TAR-001</name>
    <dbReference type="NCBI Taxonomy" id="1391729"/>
    <lineage>
        <taxon>Bacteria</taxon>
        <taxon>Pseudomonadati</taxon>
        <taxon>Pseudomonadota</taxon>
        <taxon>Alphaproteobacteria</taxon>
        <taxon>Caulobacterales</taxon>
        <taxon>Caulobacteraceae</taxon>
        <taxon>Brevundimonas</taxon>
    </lineage>
</organism>
<gene>
    <name evidence="2" type="ORF">MBEBAB_2827</name>
</gene>
<accession>A0A8E0TSK6</accession>
<keyword evidence="1" id="KW-0812">Transmembrane</keyword>
<keyword evidence="3" id="KW-1185">Reference proteome</keyword>
<evidence type="ECO:0000313" key="2">
    <source>
        <dbReference type="EMBL" id="GAD60577.1"/>
    </source>
</evidence>
<dbReference type="RefSeq" id="WP_021698671.1">
    <property type="nucleotide sequence ID" value="NZ_BATC01000089.1"/>
</dbReference>
<dbReference type="OrthoDB" id="15401at2"/>
<dbReference type="Pfam" id="PF09527">
    <property type="entry name" value="ATPase_gene1"/>
    <property type="match status" value="1"/>
</dbReference>